<dbReference type="Pfam" id="PF00582">
    <property type="entry name" value="Usp"/>
    <property type="match status" value="1"/>
</dbReference>
<evidence type="ECO:0000313" key="4">
    <source>
        <dbReference type="Proteomes" id="UP001141259"/>
    </source>
</evidence>
<dbReference type="PRINTS" id="PR01438">
    <property type="entry name" value="UNVRSLSTRESS"/>
</dbReference>
<dbReference type="AlphaFoldDB" id="A0A9X3AIX8"/>
<evidence type="ECO:0000313" key="3">
    <source>
        <dbReference type="EMBL" id="MCS7483692.1"/>
    </source>
</evidence>
<name>A0A9X3AIX8_9PSEU</name>
<keyword evidence="4" id="KW-1185">Reference proteome</keyword>
<protein>
    <submittedName>
        <fullName evidence="3">Universal stress protein</fullName>
    </submittedName>
</protein>
<dbReference type="InterPro" id="IPR014729">
    <property type="entry name" value="Rossmann-like_a/b/a_fold"/>
</dbReference>
<proteinExistence type="inferred from homology"/>
<dbReference type="PANTHER" id="PTHR31964:SF113">
    <property type="entry name" value="USPA DOMAIN-CONTAINING PROTEIN"/>
    <property type="match status" value="1"/>
</dbReference>
<reference evidence="3" key="1">
    <citation type="submission" date="2022-08" db="EMBL/GenBank/DDBJ databases">
        <authorList>
            <person name="Tistechok S."/>
            <person name="Samborskyy M."/>
            <person name="Roman I."/>
        </authorList>
    </citation>
    <scope>NUCLEOTIDE SEQUENCE</scope>
    <source>
        <strain evidence="3">DSM 103496</strain>
    </source>
</reference>
<sequence length="157" mass="16703">MWRDAVEKSGRTKLVVVGVDGSPASAAALRWALEEAVRLGAKVEVITARERELAFTPATTAGPPQHGEKPHRHPVQELHDLVKTSSCRWENPPKMTAVVLVGDPVEELARSSRHADLLVLGAHGHGKAAGVLLGRVVSGCLRRSACPVVVIPPGSVR</sequence>
<gene>
    <name evidence="3" type="ORF">NZH93_43210</name>
</gene>
<dbReference type="EMBL" id="JANYMP010000036">
    <property type="protein sequence ID" value="MCS7483692.1"/>
    <property type="molecule type" value="Genomic_DNA"/>
</dbReference>
<dbReference type="Gene3D" id="3.40.50.620">
    <property type="entry name" value="HUPs"/>
    <property type="match status" value="1"/>
</dbReference>
<dbReference type="SUPFAM" id="SSF52402">
    <property type="entry name" value="Adenine nucleotide alpha hydrolases-like"/>
    <property type="match status" value="1"/>
</dbReference>
<accession>A0A9X3AIX8</accession>
<evidence type="ECO:0000256" key="1">
    <source>
        <dbReference type="ARBA" id="ARBA00008791"/>
    </source>
</evidence>
<comment type="similarity">
    <text evidence="1">Belongs to the universal stress protein A family.</text>
</comment>
<dbReference type="Proteomes" id="UP001141259">
    <property type="component" value="Unassembled WGS sequence"/>
</dbReference>
<evidence type="ECO:0000259" key="2">
    <source>
        <dbReference type="Pfam" id="PF00582"/>
    </source>
</evidence>
<feature type="domain" description="UspA" evidence="2">
    <location>
        <begin position="15"/>
        <end position="152"/>
    </location>
</feature>
<dbReference type="PANTHER" id="PTHR31964">
    <property type="entry name" value="ADENINE NUCLEOTIDE ALPHA HYDROLASES-LIKE SUPERFAMILY PROTEIN"/>
    <property type="match status" value="1"/>
</dbReference>
<dbReference type="RefSeq" id="WP_259629145.1">
    <property type="nucleotide sequence ID" value="NZ_JANYMP010000036.1"/>
</dbReference>
<dbReference type="CDD" id="cd00293">
    <property type="entry name" value="USP-like"/>
    <property type="match status" value="1"/>
</dbReference>
<dbReference type="InterPro" id="IPR006016">
    <property type="entry name" value="UspA"/>
</dbReference>
<organism evidence="3 4">
    <name type="scientific">Umezawaea endophytica</name>
    <dbReference type="NCBI Taxonomy" id="1654476"/>
    <lineage>
        <taxon>Bacteria</taxon>
        <taxon>Bacillati</taxon>
        <taxon>Actinomycetota</taxon>
        <taxon>Actinomycetes</taxon>
        <taxon>Pseudonocardiales</taxon>
        <taxon>Pseudonocardiaceae</taxon>
        <taxon>Umezawaea</taxon>
    </lineage>
</organism>
<dbReference type="InterPro" id="IPR006015">
    <property type="entry name" value="Universal_stress_UspA"/>
</dbReference>
<comment type="caution">
    <text evidence="3">The sequence shown here is derived from an EMBL/GenBank/DDBJ whole genome shotgun (WGS) entry which is preliminary data.</text>
</comment>